<comment type="caution">
    <text evidence="1">The sequence shown here is derived from an EMBL/GenBank/DDBJ whole genome shotgun (WGS) entry which is preliminary data.</text>
</comment>
<reference evidence="1" key="1">
    <citation type="submission" date="2019-06" db="EMBL/GenBank/DDBJ databases">
        <authorList>
            <person name="Zheng W."/>
        </authorList>
    </citation>
    <scope>NUCLEOTIDE SEQUENCE</scope>
    <source>
        <strain evidence="1">QDHG01</strain>
    </source>
</reference>
<dbReference type="Proteomes" id="UP000785679">
    <property type="component" value="Unassembled WGS sequence"/>
</dbReference>
<protein>
    <submittedName>
        <fullName evidence="1">Uncharacterized protein</fullName>
    </submittedName>
</protein>
<gene>
    <name evidence="1" type="ORF">FGO68_gene13073</name>
</gene>
<accession>A0A8J8NVX8</accession>
<dbReference type="AlphaFoldDB" id="A0A8J8NVX8"/>
<organism evidence="1 2">
    <name type="scientific">Halteria grandinella</name>
    <dbReference type="NCBI Taxonomy" id="5974"/>
    <lineage>
        <taxon>Eukaryota</taxon>
        <taxon>Sar</taxon>
        <taxon>Alveolata</taxon>
        <taxon>Ciliophora</taxon>
        <taxon>Intramacronucleata</taxon>
        <taxon>Spirotrichea</taxon>
        <taxon>Stichotrichia</taxon>
        <taxon>Sporadotrichida</taxon>
        <taxon>Halteriidae</taxon>
        <taxon>Halteria</taxon>
    </lineage>
</organism>
<sequence length="153" mass="17111">MVMHQTLQSSSPSNSSGISSNSSSVQIYYQCFQIFGFRSSISQFLSPQECSQCIFEHSARQIKQFLSGVFFLSDGGTSELGQLYSALSSSILCKPFSKLEGQCYFDYATYIFRAGGVGALSWVKRLCGVCKWPVVEASKRLVNRFYPQQPQFL</sequence>
<evidence type="ECO:0000313" key="1">
    <source>
        <dbReference type="EMBL" id="TNV82602.1"/>
    </source>
</evidence>
<evidence type="ECO:0000313" key="2">
    <source>
        <dbReference type="Proteomes" id="UP000785679"/>
    </source>
</evidence>
<dbReference type="EMBL" id="RRYP01004763">
    <property type="protein sequence ID" value="TNV82602.1"/>
    <property type="molecule type" value="Genomic_DNA"/>
</dbReference>
<name>A0A8J8NVX8_HALGN</name>
<keyword evidence="2" id="KW-1185">Reference proteome</keyword>
<proteinExistence type="predicted"/>